<feature type="region of interest" description="Disordered" evidence="2">
    <location>
        <begin position="160"/>
        <end position="254"/>
    </location>
</feature>
<sequence length="757" mass="83041">MTAPPPRDLHAARRCPRSPAAPADGPSLTVWQWHELAPLGEELGEALQPPVPGPMQMVPERGRNCGEGAAAAATAASCLAAVHRAGSTERAGPRPGGPAQRRGQRRPPQPRPPGRTLSEGAQPRTATHLALCGALENRPAQGLALTPRLFQDQEPVRQVPAAAAMGPDLRPAPRRARGPESYEAKCERRQEARESRRRRPNMTTCRPAEKAPRARQREQLQQARQQQLARRRNLEAGGRGAAPPGPAQATDRRGPLLISSRVPTPRQQVESGGPGLALGLPASFQMAKSDSEASAAPPCPRSGTCRDATGPPPSQTGGALPQDPALRKPPQHHRGTQTPGSTQVATKKDASQQTTAGVAVLDKEIVQLSEYLQEALQRELVLKQKMVVLQDLLTTLMQASDRSWKGQLDEDRLKGRLRALESQLHACTQGVLVGLHEPQKSSPGGMKRALMEMEEQKSSYEQKAKEALQKVLEEKLSAEQQLQSTQRSLALAEQRCEEWRCQHKALKEGWTRLGTQHQELQSQLRTLQASLQGADRRDHHVSQEPPRPETEHQEPQPPMERLQGDASAGSLASLALQDQLKRSEEEKRALQAQVEQLQGLLRDRGLRLQEQEGLLAKRDHAKSSCREADSEDTEEDGWECRDQLQKTTLQLEAKEQECRDLRSELDNLSDEYLSCQLKLQHCREELSRGRRPPTGMCPQGNGQYTPRILHTRYSTSKPMGADPAAEAGLSVQQWQVCACSGTLATADVVGSILHVCS</sequence>
<organism evidence="3 4">
    <name type="scientific">Galemys pyrenaicus</name>
    <name type="common">Iberian desman</name>
    <name type="synonym">Pyrenean desman</name>
    <dbReference type="NCBI Taxonomy" id="202257"/>
    <lineage>
        <taxon>Eukaryota</taxon>
        <taxon>Metazoa</taxon>
        <taxon>Chordata</taxon>
        <taxon>Craniata</taxon>
        <taxon>Vertebrata</taxon>
        <taxon>Euteleostomi</taxon>
        <taxon>Mammalia</taxon>
        <taxon>Eutheria</taxon>
        <taxon>Laurasiatheria</taxon>
        <taxon>Eulipotyphla</taxon>
        <taxon>Talpidae</taxon>
        <taxon>Galemys</taxon>
    </lineage>
</organism>
<dbReference type="EMBL" id="JAGFMF010012293">
    <property type="protein sequence ID" value="KAG8504398.1"/>
    <property type="molecule type" value="Genomic_DNA"/>
</dbReference>
<gene>
    <name evidence="3" type="ORF">J0S82_018786</name>
</gene>
<feature type="region of interest" description="Disordered" evidence="2">
    <location>
        <begin position="1"/>
        <end position="27"/>
    </location>
</feature>
<feature type="region of interest" description="Disordered" evidence="2">
    <location>
        <begin position="83"/>
        <end position="124"/>
    </location>
</feature>
<name>A0A8J6DFG5_GALPY</name>
<feature type="compositionally biased region" description="Low complexity" evidence="2">
    <location>
        <begin position="41"/>
        <end position="59"/>
    </location>
</feature>
<dbReference type="Proteomes" id="UP000700334">
    <property type="component" value="Unassembled WGS sequence"/>
</dbReference>
<feature type="compositionally biased region" description="Basic and acidic residues" evidence="2">
    <location>
        <begin position="177"/>
        <end position="194"/>
    </location>
</feature>
<feature type="compositionally biased region" description="Basic and acidic residues" evidence="2">
    <location>
        <begin position="207"/>
        <end position="218"/>
    </location>
</feature>
<feature type="compositionally biased region" description="Polar residues" evidence="2">
    <location>
        <begin position="336"/>
        <end position="355"/>
    </location>
</feature>
<accession>A0A8J6DFG5</accession>
<evidence type="ECO:0000256" key="1">
    <source>
        <dbReference type="SAM" id="Coils"/>
    </source>
</evidence>
<evidence type="ECO:0000313" key="4">
    <source>
        <dbReference type="Proteomes" id="UP000700334"/>
    </source>
</evidence>
<keyword evidence="1" id="KW-0175">Coiled coil</keyword>
<dbReference type="AlphaFoldDB" id="A0A8J6DFG5"/>
<feature type="compositionally biased region" description="Basic and acidic residues" evidence="2">
    <location>
        <begin position="534"/>
        <end position="554"/>
    </location>
</feature>
<evidence type="ECO:0000256" key="2">
    <source>
        <dbReference type="SAM" id="MobiDB-lite"/>
    </source>
</evidence>
<protein>
    <submittedName>
        <fullName evidence="3">TRAF3-interacting JNK-activating modulator</fullName>
    </submittedName>
</protein>
<feature type="compositionally biased region" description="Low complexity" evidence="2">
    <location>
        <begin position="219"/>
        <end position="228"/>
    </location>
</feature>
<feature type="region of interest" description="Disordered" evidence="2">
    <location>
        <begin position="41"/>
        <end position="71"/>
    </location>
</feature>
<proteinExistence type="predicted"/>
<dbReference type="PANTHER" id="PTHR15715">
    <property type="entry name" value="CENTROSOMAL PROTEIN OF 170 KDA"/>
    <property type="match status" value="1"/>
</dbReference>
<feature type="region of interest" description="Disordered" evidence="2">
    <location>
        <begin position="285"/>
        <end position="355"/>
    </location>
</feature>
<dbReference type="InterPro" id="IPR051176">
    <property type="entry name" value="Cent_Immune-Sig_Mod"/>
</dbReference>
<feature type="coiled-coil region" evidence="1">
    <location>
        <begin position="644"/>
        <end position="685"/>
    </location>
</feature>
<comment type="caution">
    <text evidence="3">The sequence shown here is derived from an EMBL/GenBank/DDBJ whole genome shotgun (WGS) entry which is preliminary data.</text>
</comment>
<dbReference type="PANTHER" id="PTHR15715:SF21">
    <property type="entry name" value="TRAF3-INTERACTING JNK-ACTIVATING MODULATOR"/>
    <property type="match status" value="1"/>
</dbReference>
<feature type="region of interest" description="Disordered" evidence="2">
    <location>
        <begin position="530"/>
        <end position="568"/>
    </location>
</feature>
<dbReference type="OrthoDB" id="8886722at2759"/>
<evidence type="ECO:0000313" key="3">
    <source>
        <dbReference type="EMBL" id="KAG8504398.1"/>
    </source>
</evidence>
<dbReference type="CDD" id="cd21912">
    <property type="entry name" value="CC1_T3JAM"/>
    <property type="match status" value="1"/>
</dbReference>
<reference evidence="3" key="1">
    <citation type="journal article" date="2021" name="Evol. Appl.">
        <title>The genome of the Pyrenean desman and the effects of bottlenecks and inbreeding on the genomic landscape of an endangered species.</title>
        <authorList>
            <person name="Escoda L."/>
            <person name="Castresana J."/>
        </authorList>
    </citation>
    <scope>NUCLEOTIDE SEQUENCE</scope>
    <source>
        <strain evidence="3">IBE-C5619</strain>
    </source>
</reference>
<keyword evidence="4" id="KW-1185">Reference proteome</keyword>
<feature type="coiled-coil region" evidence="1">
    <location>
        <begin position="573"/>
        <end position="600"/>
    </location>
</feature>